<evidence type="ECO:0000256" key="9">
    <source>
        <dbReference type="ARBA" id="ARBA00049563"/>
    </source>
</evidence>
<evidence type="ECO:0000256" key="12">
    <source>
        <dbReference type="RuleBase" id="RU003784"/>
    </source>
</evidence>
<dbReference type="GO" id="GO:0006400">
    <property type="term" value="P:tRNA modification"/>
    <property type="evidence" value="ECO:0007669"/>
    <property type="project" value="TreeGrafter"/>
</dbReference>
<proteinExistence type="inferred from homology"/>
<dbReference type="EMBL" id="BEXT01000001">
    <property type="protein sequence ID" value="GBC62785.1"/>
    <property type="molecule type" value="Genomic_DNA"/>
</dbReference>
<dbReference type="AlphaFoldDB" id="A0A401G0N3"/>
<dbReference type="InterPro" id="IPR018022">
    <property type="entry name" value="IPT"/>
</dbReference>
<comment type="subunit">
    <text evidence="10">Monomer.</text>
</comment>
<comment type="catalytic activity">
    <reaction evidence="9 10 11">
        <text>adenosine(37) in tRNA + dimethylallyl diphosphate = N(6)-dimethylallyladenosine(37) in tRNA + diphosphate</text>
        <dbReference type="Rhea" id="RHEA:26482"/>
        <dbReference type="Rhea" id="RHEA-COMP:10162"/>
        <dbReference type="Rhea" id="RHEA-COMP:10375"/>
        <dbReference type="ChEBI" id="CHEBI:33019"/>
        <dbReference type="ChEBI" id="CHEBI:57623"/>
        <dbReference type="ChEBI" id="CHEBI:74411"/>
        <dbReference type="ChEBI" id="CHEBI:74415"/>
        <dbReference type="EC" id="2.5.1.75"/>
    </reaction>
</comment>
<dbReference type="GO" id="GO:0005524">
    <property type="term" value="F:ATP binding"/>
    <property type="evidence" value="ECO:0007669"/>
    <property type="project" value="UniProtKB-UniRule"/>
</dbReference>
<dbReference type="RefSeq" id="WP_124329935.1">
    <property type="nucleotide sequence ID" value="NZ_BEXT01000001.1"/>
</dbReference>
<evidence type="ECO:0000313" key="14">
    <source>
        <dbReference type="EMBL" id="GBC62785.1"/>
    </source>
</evidence>
<feature type="region of interest" description="Interaction with substrate tRNA" evidence="10">
    <location>
        <begin position="40"/>
        <end position="43"/>
    </location>
</feature>
<evidence type="ECO:0000256" key="11">
    <source>
        <dbReference type="RuleBase" id="RU003783"/>
    </source>
</evidence>
<dbReference type="Gene3D" id="3.40.50.300">
    <property type="entry name" value="P-loop containing nucleotide triphosphate hydrolases"/>
    <property type="match status" value="1"/>
</dbReference>
<dbReference type="Proteomes" id="UP000288096">
    <property type="component" value="Unassembled WGS sequence"/>
</dbReference>
<evidence type="ECO:0000256" key="7">
    <source>
        <dbReference type="ARBA" id="ARBA00022840"/>
    </source>
</evidence>
<keyword evidence="6 10" id="KW-0547">Nucleotide-binding</keyword>
<dbReference type="EC" id="2.5.1.75" evidence="10"/>
<evidence type="ECO:0000256" key="1">
    <source>
        <dbReference type="ARBA" id="ARBA00001946"/>
    </source>
</evidence>
<evidence type="ECO:0000256" key="4">
    <source>
        <dbReference type="ARBA" id="ARBA00022679"/>
    </source>
</evidence>
<comment type="function">
    <text evidence="2 10 12">Catalyzes the transfer of a dimethylallyl group onto the adenine at position 37 in tRNAs that read codons beginning with uridine, leading to the formation of N6-(dimethylallyl)adenosine (i(6)A).</text>
</comment>
<evidence type="ECO:0000256" key="3">
    <source>
        <dbReference type="ARBA" id="ARBA00005842"/>
    </source>
</evidence>
<evidence type="ECO:0000256" key="6">
    <source>
        <dbReference type="ARBA" id="ARBA00022741"/>
    </source>
</evidence>
<feature type="site" description="Interaction with substrate tRNA" evidence="10">
    <location>
        <position position="128"/>
    </location>
</feature>
<gene>
    <name evidence="10" type="primary">miaA</name>
    <name evidence="14" type="ORF">DENIS_3762</name>
</gene>
<dbReference type="SUPFAM" id="SSF52540">
    <property type="entry name" value="P-loop containing nucleoside triphosphate hydrolases"/>
    <property type="match status" value="2"/>
</dbReference>
<feature type="site" description="Interaction with substrate tRNA" evidence="10">
    <location>
        <position position="106"/>
    </location>
</feature>
<comment type="caution">
    <text evidence="10">Lacks conserved residue(s) required for the propagation of feature annotation.</text>
</comment>
<dbReference type="Gene3D" id="1.10.20.140">
    <property type="match status" value="1"/>
</dbReference>
<evidence type="ECO:0000256" key="2">
    <source>
        <dbReference type="ARBA" id="ARBA00003213"/>
    </source>
</evidence>
<organism evidence="14 15">
    <name type="scientific">Desulfonema ishimotonii</name>
    <dbReference type="NCBI Taxonomy" id="45657"/>
    <lineage>
        <taxon>Bacteria</taxon>
        <taxon>Pseudomonadati</taxon>
        <taxon>Thermodesulfobacteriota</taxon>
        <taxon>Desulfobacteria</taxon>
        <taxon>Desulfobacterales</taxon>
        <taxon>Desulfococcaceae</taxon>
        <taxon>Desulfonema</taxon>
    </lineage>
</organism>
<comment type="cofactor">
    <cofactor evidence="1 10">
        <name>Mg(2+)</name>
        <dbReference type="ChEBI" id="CHEBI:18420"/>
    </cofactor>
</comment>
<feature type="binding site" evidence="10">
    <location>
        <begin position="17"/>
        <end position="22"/>
    </location>
    <ligand>
        <name>substrate</name>
    </ligand>
</feature>
<protein>
    <recommendedName>
        <fullName evidence="10">tRNA dimethylallyltransferase</fullName>
        <ecNumber evidence="10">2.5.1.75</ecNumber>
    </recommendedName>
    <alternativeName>
        <fullName evidence="10">Dimethylallyl diphosphate:tRNA dimethylallyltransferase</fullName>
        <shortName evidence="10">DMAPP:tRNA dimethylallyltransferase</shortName>
        <shortName evidence="10">DMATase</shortName>
    </alternativeName>
    <alternativeName>
        <fullName evidence="10">Isopentenyl-diphosphate:tRNA isopentenyltransferase</fullName>
        <shortName evidence="10">IPP transferase</shortName>
        <shortName evidence="10">IPPT</shortName>
        <shortName evidence="10">IPTase</shortName>
    </alternativeName>
</protein>
<accession>A0A401G0N3</accession>
<dbReference type="OrthoDB" id="9776390at2"/>
<keyword evidence="4 10" id="KW-0808">Transferase</keyword>
<keyword evidence="5 10" id="KW-0819">tRNA processing</keyword>
<dbReference type="Pfam" id="PF01715">
    <property type="entry name" value="IPPT"/>
    <property type="match status" value="1"/>
</dbReference>
<dbReference type="NCBIfam" id="TIGR00174">
    <property type="entry name" value="miaA"/>
    <property type="match status" value="1"/>
</dbReference>
<comment type="caution">
    <text evidence="14">The sequence shown here is derived from an EMBL/GenBank/DDBJ whole genome shotgun (WGS) entry which is preliminary data.</text>
</comment>
<reference evidence="15" key="1">
    <citation type="submission" date="2017-11" db="EMBL/GenBank/DDBJ databases">
        <authorList>
            <person name="Watanabe M."/>
            <person name="Kojima H."/>
        </authorList>
    </citation>
    <scope>NUCLEOTIDE SEQUENCE [LARGE SCALE GENOMIC DNA]</scope>
    <source>
        <strain evidence="15">Tokyo 01</strain>
    </source>
</reference>
<evidence type="ECO:0000256" key="10">
    <source>
        <dbReference type="HAMAP-Rule" id="MF_00185"/>
    </source>
</evidence>
<evidence type="ECO:0000256" key="5">
    <source>
        <dbReference type="ARBA" id="ARBA00022694"/>
    </source>
</evidence>
<dbReference type="HAMAP" id="MF_00185">
    <property type="entry name" value="IPP_trans"/>
    <property type="match status" value="1"/>
</dbReference>
<dbReference type="PANTHER" id="PTHR11088">
    <property type="entry name" value="TRNA DIMETHYLALLYLTRANSFERASE"/>
    <property type="match status" value="1"/>
</dbReference>
<keyword evidence="8 10" id="KW-0460">Magnesium</keyword>
<keyword evidence="15" id="KW-1185">Reference proteome</keyword>
<name>A0A401G0N3_9BACT</name>
<dbReference type="PANTHER" id="PTHR11088:SF60">
    <property type="entry name" value="TRNA DIMETHYLALLYLTRANSFERASE"/>
    <property type="match status" value="1"/>
</dbReference>
<dbReference type="FunFam" id="1.10.20.140:FF:000001">
    <property type="entry name" value="tRNA dimethylallyltransferase"/>
    <property type="match status" value="1"/>
</dbReference>
<dbReference type="InterPro" id="IPR039657">
    <property type="entry name" value="Dimethylallyltransferase"/>
</dbReference>
<keyword evidence="7 10" id="KW-0067">ATP-binding</keyword>
<evidence type="ECO:0000256" key="13">
    <source>
        <dbReference type="RuleBase" id="RU003785"/>
    </source>
</evidence>
<evidence type="ECO:0000256" key="8">
    <source>
        <dbReference type="ARBA" id="ARBA00022842"/>
    </source>
</evidence>
<feature type="binding site" evidence="10">
    <location>
        <begin position="15"/>
        <end position="22"/>
    </location>
    <ligand>
        <name>ATP</name>
        <dbReference type="ChEBI" id="CHEBI:30616"/>
    </ligand>
</feature>
<comment type="similarity">
    <text evidence="3 10 13">Belongs to the IPP transferase family.</text>
</comment>
<evidence type="ECO:0000313" key="15">
    <source>
        <dbReference type="Proteomes" id="UP000288096"/>
    </source>
</evidence>
<sequence>MSTHTDRIKVIIICGPTGIGKTSATIGMARAFNGEIISADSMQIYKYMDIGTAKPTPEERAAVPHHLVDFVAPDAPFDAARFAALGREKISELAGRGITPFVAGGTGLYIRALICGIFQADPPDARIREKLRREAKELGSAALHDRLILRDPGAAARIHPNDTFRIVRALEICEATGKTLSEYHQAHRFADAPFDVLKIGLHMEREALYDRINRRVDAMLEAGLREEVEGLINRGYSPELRPMQSLGYRHMADFIEGRLTWEEAAETLKRDTRRYAKRQMTWFRADPEIVWKRPDEILSAFPLVKNFLQDSSGCFNIDGMDQAECGKPE</sequence>
<dbReference type="InterPro" id="IPR027417">
    <property type="entry name" value="P-loop_NTPase"/>
</dbReference>
<dbReference type="GO" id="GO:0052381">
    <property type="term" value="F:tRNA dimethylallyltransferase activity"/>
    <property type="evidence" value="ECO:0007669"/>
    <property type="project" value="UniProtKB-UniRule"/>
</dbReference>
<reference evidence="15" key="2">
    <citation type="submission" date="2019-01" db="EMBL/GenBank/DDBJ databases">
        <title>Genome sequence of Desulfonema ishimotonii strain Tokyo 01.</title>
        <authorList>
            <person name="Fukui M."/>
        </authorList>
    </citation>
    <scope>NUCLEOTIDE SEQUENCE [LARGE SCALE GENOMIC DNA]</scope>
    <source>
        <strain evidence="15">Tokyo 01</strain>
    </source>
</reference>